<evidence type="ECO:0000313" key="1">
    <source>
        <dbReference type="EMBL" id="MCC5467333.1"/>
    </source>
</evidence>
<accession>A0ABS8HYL8</accession>
<dbReference type="RefSeq" id="WP_229536344.1">
    <property type="nucleotide sequence ID" value="NZ_JAJHJB010000031.1"/>
</dbReference>
<organism evidence="1 2">
    <name type="scientific">Pelosinus baikalensis</name>
    <dbReference type="NCBI Taxonomy" id="2892015"/>
    <lineage>
        <taxon>Bacteria</taxon>
        <taxon>Bacillati</taxon>
        <taxon>Bacillota</taxon>
        <taxon>Negativicutes</taxon>
        <taxon>Selenomonadales</taxon>
        <taxon>Sporomusaceae</taxon>
        <taxon>Pelosinus</taxon>
    </lineage>
</organism>
<sequence length="165" mass="19415">MKVTCRQCGIEFEKEEKEIRRQRKEGRDYFFCSRSCTGIYANQVRHNSPRDGLKPYQRRTKKIEELLGEKLSTAKSRLNKLLMFDLAKKCGMDTCFRCGEIIDNIEEFTIDHKESWLLSEEPTKLFYSMENIAFSHAKCNYEAGTKTYVSNCKNIVKENGELYTY</sequence>
<evidence type="ECO:0000313" key="2">
    <source>
        <dbReference type="Proteomes" id="UP001165492"/>
    </source>
</evidence>
<reference evidence="1" key="1">
    <citation type="submission" date="2021-11" db="EMBL/GenBank/DDBJ databases">
        <title>Description of a new species Pelosinus isolated from the bottom sediments of Lake Baikal.</title>
        <authorList>
            <person name="Zakharyuk A."/>
        </authorList>
    </citation>
    <scope>NUCLEOTIDE SEQUENCE</scope>
    <source>
        <strain evidence="1">Bkl1</strain>
    </source>
</reference>
<name>A0ABS8HYL8_9FIRM</name>
<dbReference type="EMBL" id="JAJHJB010000031">
    <property type="protein sequence ID" value="MCC5467333.1"/>
    <property type="molecule type" value="Genomic_DNA"/>
</dbReference>
<dbReference type="Gene3D" id="1.10.30.50">
    <property type="match status" value="1"/>
</dbReference>
<evidence type="ECO:0008006" key="3">
    <source>
        <dbReference type="Google" id="ProtNLM"/>
    </source>
</evidence>
<keyword evidence="2" id="KW-1185">Reference proteome</keyword>
<gene>
    <name evidence="1" type="ORF">LMF89_18525</name>
</gene>
<comment type="caution">
    <text evidence="1">The sequence shown here is derived from an EMBL/GenBank/DDBJ whole genome shotgun (WGS) entry which is preliminary data.</text>
</comment>
<protein>
    <recommendedName>
        <fullName evidence="3">HNH endonuclease</fullName>
    </recommendedName>
</protein>
<proteinExistence type="predicted"/>
<dbReference type="Proteomes" id="UP001165492">
    <property type="component" value="Unassembled WGS sequence"/>
</dbReference>